<evidence type="ECO:0000259" key="2">
    <source>
        <dbReference type="PROSITE" id="PS50940"/>
    </source>
</evidence>
<evidence type="ECO:0000256" key="1">
    <source>
        <dbReference type="SAM" id="MobiDB-lite"/>
    </source>
</evidence>
<feature type="domain" description="Chitin-binding type-2" evidence="2">
    <location>
        <begin position="35"/>
        <end position="96"/>
    </location>
</feature>
<accession>A0A7R9Q9F9</accession>
<dbReference type="InterPro" id="IPR036508">
    <property type="entry name" value="Chitin-bd_dom_sf"/>
</dbReference>
<sequence>STCPKPSAGPTRPTRAPTPKPTAIPFVCPVDDIARTHCAKPTDCLYPFVGDCSKFIQCTVDPDGSGWPTLLPCPAGFEWNDNKKICDWPISSTCPKPTKQPT</sequence>
<keyword evidence="4" id="KW-1185">Reference proteome</keyword>
<feature type="region of interest" description="Disordered" evidence="1">
    <location>
        <begin position="1"/>
        <end position="21"/>
    </location>
</feature>
<dbReference type="EMBL" id="CAJPIZ010019690">
    <property type="protein sequence ID" value="CAG2117027.1"/>
    <property type="molecule type" value="Genomic_DNA"/>
</dbReference>
<reference evidence="3" key="1">
    <citation type="submission" date="2020-11" db="EMBL/GenBank/DDBJ databases">
        <authorList>
            <person name="Tran Van P."/>
        </authorList>
    </citation>
    <scope>NUCLEOTIDE SEQUENCE</scope>
</reference>
<dbReference type="Pfam" id="PF01607">
    <property type="entry name" value="CBM_14"/>
    <property type="match status" value="1"/>
</dbReference>
<dbReference type="EMBL" id="OC874265">
    <property type="protein sequence ID" value="CAD7637429.1"/>
    <property type="molecule type" value="Genomic_DNA"/>
</dbReference>
<dbReference type="GO" id="GO:0008061">
    <property type="term" value="F:chitin binding"/>
    <property type="evidence" value="ECO:0007669"/>
    <property type="project" value="InterPro"/>
</dbReference>
<dbReference type="GO" id="GO:0005576">
    <property type="term" value="C:extracellular region"/>
    <property type="evidence" value="ECO:0007669"/>
    <property type="project" value="InterPro"/>
</dbReference>
<name>A0A7R9Q9F9_9ACAR</name>
<dbReference type="OrthoDB" id="6020543at2759"/>
<protein>
    <recommendedName>
        <fullName evidence="2">Chitin-binding type-2 domain-containing protein</fullName>
    </recommendedName>
</protein>
<dbReference type="SMART" id="SM00494">
    <property type="entry name" value="ChtBD2"/>
    <property type="match status" value="1"/>
</dbReference>
<dbReference type="SUPFAM" id="SSF57625">
    <property type="entry name" value="Invertebrate chitin-binding proteins"/>
    <property type="match status" value="1"/>
</dbReference>
<organism evidence="3">
    <name type="scientific">Medioppia subpectinata</name>
    <dbReference type="NCBI Taxonomy" id="1979941"/>
    <lineage>
        <taxon>Eukaryota</taxon>
        <taxon>Metazoa</taxon>
        <taxon>Ecdysozoa</taxon>
        <taxon>Arthropoda</taxon>
        <taxon>Chelicerata</taxon>
        <taxon>Arachnida</taxon>
        <taxon>Acari</taxon>
        <taxon>Acariformes</taxon>
        <taxon>Sarcoptiformes</taxon>
        <taxon>Oribatida</taxon>
        <taxon>Brachypylina</taxon>
        <taxon>Oppioidea</taxon>
        <taxon>Oppiidae</taxon>
        <taxon>Medioppia</taxon>
    </lineage>
</organism>
<dbReference type="AlphaFoldDB" id="A0A7R9Q9F9"/>
<feature type="non-terminal residue" evidence="3">
    <location>
        <position position="102"/>
    </location>
</feature>
<feature type="non-terminal residue" evidence="3">
    <location>
        <position position="1"/>
    </location>
</feature>
<dbReference type="Gene3D" id="2.170.140.10">
    <property type="entry name" value="Chitin binding domain"/>
    <property type="match status" value="1"/>
</dbReference>
<gene>
    <name evidence="3" type="ORF">OSB1V03_LOCUS16982</name>
</gene>
<proteinExistence type="predicted"/>
<dbReference type="PROSITE" id="PS50940">
    <property type="entry name" value="CHIT_BIND_II"/>
    <property type="match status" value="1"/>
</dbReference>
<dbReference type="InterPro" id="IPR002557">
    <property type="entry name" value="Chitin-bd_dom"/>
</dbReference>
<dbReference type="Proteomes" id="UP000759131">
    <property type="component" value="Unassembled WGS sequence"/>
</dbReference>
<evidence type="ECO:0000313" key="4">
    <source>
        <dbReference type="Proteomes" id="UP000759131"/>
    </source>
</evidence>
<evidence type="ECO:0000313" key="3">
    <source>
        <dbReference type="EMBL" id="CAD7637429.1"/>
    </source>
</evidence>